<dbReference type="KEGG" id="buy:D8S85_07250"/>
<evidence type="ECO:0000313" key="2">
    <source>
        <dbReference type="Proteomes" id="UP000270673"/>
    </source>
</evidence>
<organism evidence="1 2">
    <name type="scientific">Butyricimonas faecalis</name>
    <dbReference type="NCBI Taxonomy" id="2093856"/>
    <lineage>
        <taxon>Bacteria</taxon>
        <taxon>Pseudomonadati</taxon>
        <taxon>Bacteroidota</taxon>
        <taxon>Bacteroidia</taxon>
        <taxon>Bacteroidales</taxon>
        <taxon>Odoribacteraceae</taxon>
        <taxon>Butyricimonas</taxon>
    </lineage>
</organism>
<dbReference type="Proteomes" id="UP000270673">
    <property type="component" value="Chromosome"/>
</dbReference>
<name>A0A3S9VSB8_9BACT</name>
<dbReference type="AlphaFoldDB" id="A0A3S9VSB8"/>
<sequence>MKWSIIRVGIVALFMGMTTIVSGMTEDDRAQRRAERHQRKLQQYRSGWNRLIPKYQNIQYAGSMGFLSLGVGWDYGREKQWETEIMFGLVPRFSSNKAKVTFTLKQNYAPWELPLGGKWWLEPLVTGLYMNTILSDDFWVKEPEKYPNNYYKFSTRVRFHVFAGQRIAIDLGPHSPFRRVTAFYELSTCDLYIISSATNKYVKTWDILSLSFGVKLHIL</sequence>
<keyword evidence="2" id="KW-1185">Reference proteome</keyword>
<dbReference type="OrthoDB" id="5381546at2"/>
<evidence type="ECO:0008006" key="3">
    <source>
        <dbReference type="Google" id="ProtNLM"/>
    </source>
</evidence>
<dbReference type="RefSeq" id="WP_106480124.1">
    <property type="nucleotide sequence ID" value="NZ_CP032819.1"/>
</dbReference>
<evidence type="ECO:0000313" key="1">
    <source>
        <dbReference type="EMBL" id="AZS29379.1"/>
    </source>
</evidence>
<reference evidence="1 2" key="1">
    <citation type="submission" date="2018-10" db="EMBL/GenBank/DDBJ databases">
        <title>Butyricimonas faecalis sp. nov., isolated from human faeces and emended description of the genus Butyricimonas.</title>
        <authorList>
            <person name="Le Roy T."/>
            <person name="Van der Smissen P."/>
            <person name="Paquot A."/>
            <person name="Delzenne N."/>
            <person name="Muccioli G."/>
            <person name="Collet J.-F."/>
            <person name="Cani P.D."/>
        </authorList>
    </citation>
    <scope>NUCLEOTIDE SEQUENCE [LARGE SCALE GENOMIC DNA]</scope>
    <source>
        <strain evidence="1 2">H184</strain>
    </source>
</reference>
<accession>A0A3S9VSB8</accession>
<protein>
    <recommendedName>
        <fullName evidence="3">Outer membrane protein beta-barrel domain-containing protein</fullName>
    </recommendedName>
</protein>
<gene>
    <name evidence="1" type="ORF">D8S85_07250</name>
</gene>
<dbReference type="EMBL" id="CP032819">
    <property type="protein sequence ID" value="AZS29379.1"/>
    <property type="molecule type" value="Genomic_DNA"/>
</dbReference>
<proteinExistence type="predicted"/>